<keyword evidence="3" id="KW-1185">Reference proteome</keyword>
<dbReference type="InterPro" id="IPR044668">
    <property type="entry name" value="PuuD-like"/>
</dbReference>
<dbReference type="PANTHER" id="PTHR43235:SF1">
    <property type="entry name" value="GLUTAMINE AMIDOTRANSFERASE PB2B2.05-RELATED"/>
    <property type="match status" value="1"/>
</dbReference>
<dbReference type="SUPFAM" id="SSF52317">
    <property type="entry name" value="Class I glutamine amidotransferase-like"/>
    <property type="match status" value="1"/>
</dbReference>
<dbReference type="AlphaFoldDB" id="D6YB95"/>
<evidence type="ECO:0000256" key="1">
    <source>
        <dbReference type="SAM" id="MobiDB-lite"/>
    </source>
</evidence>
<dbReference type="PANTHER" id="PTHR43235">
    <property type="entry name" value="GLUTAMINE AMIDOTRANSFERASE PB2B2.05-RELATED"/>
    <property type="match status" value="1"/>
</dbReference>
<gene>
    <name evidence="2" type="ordered locus">Tbis_1742</name>
</gene>
<dbReference type="InterPro" id="IPR029062">
    <property type="entry name" value="Class_I_gatase-like"/>
</dbReference>
<dbReference type="KEGG" id="tbi:Tbis_1742"/>
<proteinExistence type="predicted"/>
<organism evidence="2 3">
    <name type="scientific">Thermobispora bispora (strain ATCC 19993 / DSM 43833 / CBS 139.67 / JCM 10125 / KCTC 9307 / NBRC 14880 / R51)</name>
    <dbReference type="NCBI Taxonomy" id="469371"/>
    <lineage>
        <taxon>Bacteria</taxon>
        <taxon>Bacillati</taxon>
        <taxon>Actinomycetota</taxon>
        <taxon>Actinomycetes</taxon>
        <taxon>Streptosporangiales</taxon>
        <taxon>Streptosporangiaceae</taxon>
        <taxon>Thermobispora</taxon>
    </lineage>
</organism>
<dbReference type="PROSITE" id="PS51273">
    <property type="entry name" value="GATASE_TYPE_1"/>
    <property type="match status" value="1"/>
</dbReference>
<protein>
    <submittedName>
        <fullName evidence="2">Peptidase C26</fullName>
    </submittedName>
</protein>
<dbReference type="GO" id="GO:0006598">
    <property type="term" value="P:polyamine catabolic process"/>
    <property type="evidence" value="ECO:0007669"/>
    <property type="project" value="TreeGrafter"/>
</dbReference>
<dbReference type="GO" id="GO:0033969">
    <property type="term" value="F:gamma-glutamyl-gamma-aminobutyrate hydrolase activity"/>
    <property type="evidence" value="ECO:0007669"/>
    <property type="project" value="TreeGrafter"/>
</dbReference>
<dbReference type="Pfam" id="PF07722">
    <property type="entry name" value="Peptidase_C26"/>
    <property type="match status" value="1"/>
</dbReference>
<dbReference type="RefSeq" id="WP_013131988.1">
    <property type="nucleotide sequence ID" value="NC_014165.1"/>
</dbReference>
<dbReference type="InterPro" id="IPR011697">
    <property type="entry name" value="Peptidase_C26"/>
</dbReference>
<accession>D6YB95</accession>
<evidence type="ECO:0000313" key="3">
    <source>
        <dbReference type="Proteomes" id="UP000006640"/>
    </source>
</evidence>
<name>D6YB95_THEBD</name>
<dbReference type="STRING" id="469371.Tbis_1742"/>
<evidence type="ECO:0000313" key="2">
    <source>
        <dbReference type="EMBL" id="ADG88455.1"/>
    </source>
</evidence>
<dbReference type="Gene3D" id="3.40.50.880">
    <property type="match status" value="1"/>
</dbReference>
<dbReference type="Proteomes" id="UP000006640">
    <property type="component" value="Chromosome"/>
</dbReference>
<dbReference type="eggNOG" id="COG2071">
    <property type="taxonomic scope" value="Bacteria"/>
</dbReference>
<dbReference type="EMBL" id="CP001874">
    <property type="protein sequence ID" value="ADG88455.1"/>
    <property type="molecule type" value="Genomic_DNA"/>
</dbReference>
<dbReference type="HOGENOM" id="CLU_030756_4_1_11"/>
<dbReference type="GO" id="GO:0005829">
    <property type="term" value="C:cytosol"/>
    <property type="evidence" value="ECO:0007669"/>
    <property type="project" value="TreeGrafter"/>
</dbReference>
<sequence>MTGGSVVHRHEVEPEGGGSGGDPRVALLVSLNFPDMTEHVADLVRRFTRTATTTLRDLGAGYELYDTSDVAALPDPASVTGFDGLLLLGGGDIDPELYGHRGEVPNSYGVDRRADEYSIAAIRAAEEAGRPVFGICRGSQLINVAYGGTIVPDIEDYRLHRGGPGKPMFLDEKVTIVEGTRVAAMAGERRVTVRSGHHQAVAEPGEGLVVAALADDGVIEAVEHPERWVVGVQWHPEDPDGSAEHRIRLFAAFLAACRDHRAPR</sequence>
<feature type="region of interest" description="Disordered" evidence="1">
    <location>
        <begin position="1"/>
        <end position="23"/>
    </location>
</feature>
<reference evidence="2 3" key="1">
    <citation type="submission" date="2010-01" db="EMBL/GenBank/DDBJ databases">
        <title>The complete genome of Thermobispora bispora DSM 43833.</title>
        <authorList>
            <consortium name="US DOE Joint Genome Institute (JGI-PGF)"/>
            <person name="Lucas S."/>
            <person name="Copeland A."/>
            <person name="Lapidus A."/>
            <person name="Glavina del Rio T."/>
            <person name="Dalin E."/>
            <person name="Tice H."/>
            <person name="Bruce D."/>
            <person name="Goodwin L."/>
            <person name="Pitluck S."/>
            <person name="Kyrpides N."/>
            <person name="Mavromatis K."/>
            <person name="Ivanova N."/>
            <person name="Mikhailova N."/>
            <person name="Chertkov O."/>
            <person name="Brettin T."/>
            <person name="Detter J.C."/>
            <person name="Han C."/>
            <person name="Larimer F."/>
            <person name="Land M."/>
            <person name="Hauser L."/>
            <person name="Markowitz V."/>
            <person name="Cheng J.-F."/>
            <person name="Hugenholtz P."/>
            <person name="Woyke T."/>
            <person name="Wu D."/>
            <person name="Jando M."/>
            <person name="Schneider S."/>
            <person name="Klenk H.-P."/>
            <person name="Eisen J.A."/>
        </authorList>
    </citation>
    <scope>NUCLEOTIDE SEQUENCE [LARGE SCALE GENOMIC DNA]</scope>
    <source>
        <strain evidence="3">ATCC 19993 / DSM 43833 / CBS 139.67 / JCM 10125 / KCTC 9307 / NBRC 14880 / R51</strain>
    </source>
</reference>